<feature type="active site" description="Proton donor" evidence="8 9">
    <location>
        <position position="102"/>
    </location>
</feature>
<dbReference type="Proteomes" id="UP000032414">
    <property type="component" value="Chromosome I"/>
</dbReference>
<dbReference type="EMBL" id="FMVN01000012">
    <property type="protein sequence ID" value="SCY64987.1"/>
    <property type="molecule type" value="Genomic_DNA"/>
</dbReference>
<dbReference type="HAMAP" id="MF_00169">
    <property type="entry name" value="AroQ"/>
    <property type="match status" value="1"/>
</dbReference>
<feature type="active site" description="Proton acceptor" evidence="8 9">
    <location>
        <position position="24"/>
    </location>
</feature>
<dbReference type="KEGG" id="tmc:LMI_0805"/>
<feature type="site" description="Transition state stabilizer" evidence="8 11">
    <location>
        <position position="19"/>
    </location>
</feature>
<dbReference type="InterPro" id="IPR001874">
    <property type="entry name" value="DHquinase_II"/>
</dbReference>
<evidence type="ECO:0000313" key="15">
    <source>
        <dbReference type="Proteomes" id="UP000182998"/>
    </source>
</evidence>
<dbReference type="PANTHER" id="PTHR21272:SF3">
    <property type="entry name" value="CATABOLIC 3-DEHYDROQUINASE"/>
    <property type="match status" value="1"/>
</dbReference>
<dbReference type="GO" id="GO:0003855">
    <property type="term" value="F:3-dehydroquinate dehydratase activity"/>
    <property type="evidence" value="ECO:0007669"/>
    <property type="project" value="UniProtKB-UniRule"/>
</dbReference>
<name>A0A098GC99_LEGMI</name>
<dbReference type="PROSITE" id="PS01029">
    <property type="entry name" value="DEHYDROQUINASE_II"/>
    <property type="match status" value="1"/>
</dbReference>
<reference evidence="12" key="2">
    <citation type="submission" date="2014-09" db="EMBL/GenBank/DDBJ databases">
        <authorList>
            <person name="GOMEZ-VALERO Laura"/>
        </authorList>
    </citation>
    <scope>NUCLEOTIDE SEQUENCE</scope>
    <source>
        <strain evidence="12">ATCC33218</strain>
    </source>
</reference>
<evidence type="ECO:0000313" key="12">
    <source>
        <dbReference type="EMBL" id="CEG60128.1"/>
    </source>
</evidence>
<dbReference type="GO" id="GO:0008652">
    <property type="term" value="P:amino acid biosynthetic process"/>
    <property type="evidence" value="ECO:0007669"/>
    <property type="project" value="UniProtKB-KW"/>
</dbReference>
<dbReference type="PANTHER" id="PTHR21272">
    <property type="entry name" value="CATABOLIC 3-DEHYDROQUINASE"/>
    <property type="match status" value="1"/>
</dbReference>
<dbReference type="NCBIfam" id="NF003807">
    <property type="entry name" value="PRK05395.1-4"/>
    <property type="match status" value="1"/>
</dbReference>
<evidence type="ECO:0000256" key="3">
    <source>
        <dbReference type="ARBA" id="ARBA00004902"/>
    </source>
</evidence>
<dbReference type="NCBIfam" id="NF003804">
    <property type="entry name" value="PRK05395.1-1"/>
    <property type="match status" value="1"/>
</dbReference>
<keyword evidence="8" id="KW-0028">Amino-acid biosynthesis</keyword>
<comment type="similarity">
    <text evidence="4 8">Belongs to the type-II 3-dehydroquinase family.</text>
</comment>
<evidence type="ECO:0000256" key="7">
    <source>
        <dbReference type="ARBA" id="ARBA00023239"/>
    </source>
</evidence>
<feature type="binding site" evidence="8 10">
    <location>
        <position position="113"/>
    </location>
    <ligand>
        <name>substrate</name>
    </ligand>
</feature>
<organism evidence="12 14">
    <name type="scientific">Legionella micdadei</name>
    <name type="common">Tatlockia micdadei</name>
    <dbReference type="NCBI Taxonomy" id="451"/>
    <lineage>
        <taxon>Bacteria</taxon>
        <taxon>Pseudomonadati</taxon>
        <taxon>Pseudomonadota</taxon>
        <taxon>Gammaproteobacteria</taxon>
        <taxon>Legionellales</taxon>
        <taxon>Legionellaceae</taxon>
        <taxon>Legionella</taxon>
    </lineage>
</organism>
<evidence type="ECO:0000256" key="11">
    <source>
        <dbReference type="PIRSR" id="PIRSR001399-3"/>
    </source>
</evidence>
<dbReference type="Gene3D" id="3.40.50.9100">
    <property type="entry name" value="Dehydroquinase, class II"/>
    <property type="match status" value="1"/>
</dbReference>
<evidence type="ECO:0000256" key="9">
    <source>
        <dbReference type="PIRSR" id="PIRSR001399-1"/>
    </source>
</evidence>
<gene>
    <name evidence="8 12" type="primary">aroQ</name>
    <name evidence="12" type="ORF">LMI_0805</name>
    <name evidence="13" type="ORF">SAMN02982997_02379</name>
</gene>
<dbReference type="GO" id="GO:0009073">
    <property type="term" value="P:aromatic amino acid family biosynthetic process"/>
    <property type="evidence" value="ECO:0007669"/>
    <property type="project" value="UniProtKB-KW"/>
</dbReference>
<evidence type="ECO:0000313" key="13">
    <source>
        <dbReference type="EMBL" id="SCY64987.1"/>
    </source>
</evidence>
<dbReference type="HOGENOM" id="CLU_090968_1_0_6"/>
<feature type="binding site" evidence="8 10">
    <location>
        <position position="89"/>
    </location>
    <ligand>
        <name>substrate</name>
    </ligand>
</feature>
<reference evidence="13 15" key="3">
    <citation type="submission" date="2016-10" db="EMBL/GenBank/DDBJ databases">
        <authorList>
            <person name="Varghese N."/>
            <person name="Submissions S."/>
        </authorList>
    </citation>
    <scope>NUCLEOTIDE SEQUENCE [LARGE SCALE GENOMIC DNA]</scope>
    <source>
        <strain evidence="13 15">ATCC 33218</strain>
    </source>
</reference>
<evidence type="ECO:0000256" key="8">
    <source>
        <dbReference type="HAMAP-Rule" id="MF_00169"/>
    </source>
</evidence>
<evidence type="ECO:0000256" key="1">
    <source>
        <dbReference type="ARBA" id="ARBA00001864"/>
    </source>
</evidence>
<comment type="subunit">
    <text evidence="5 8">Homododecamer.</text>
</comment>
<dbReference type="EC" id="4.2.1.10" evidence="6 8"/>
<dbReference type="InterPro" id="IPR036441">
    <property type="entry name" value="DHquinase_II_sf"/>
</dbReference>
<comment type="catalytic activity">
    <reaction evidence="1 8">
        <text>3-dehydroquinate = 3-dehydroshikimate + H2O</text>
        <dbReference type="Rhea" id="RHEA:21096"/>
        <dbReference type="ChEBI" id="CHEBI:15377"/>
        <dbReference type="ChEBI" id="CHEBI:16630"/>
        <dbReference type="ChEBI" id="CHEBI:32364"/>
        <dbReference type="EC" id="4.2.1.10"/>
    </reaction>
</comment>
<dbReference type="GO" id="GO:0019631">
    <property type="term" value="P:quinate catabolic process"/>
    <property type="evidence" value="ECO:0007669"/>
    <property type="project" value="TreeGrafter"/>
</dbReference>
<dbReference type="EMBL" id="LN614830">
    <property type="protein sequence ID" value="CEG60128.1"/>
    <property type="molecule type" value="Genomic_DNA"/>
</dbReference>
<evidence type="ECO:0000256" key="2">
    <source>
        <dbReference type="ARBA" id="ARBA00003924"/>
    </source>
</evidence>
<reference evidence="14" key="1">
    <citation type="submission" date="2014-09" db="EMBL/GenBank/DDBJ databases">
        <authorList>
            <person name="Gomez-Valero L."/>
        </authorList>
    </citation>
    <scope>NUCLEOTIDE SEQUENCE [LARGE SCALE GENOMIC DNA]</scope>
    <source>
        <strain evidence="14">ATCC33218</strain>
    </source>
</reference>
<dbReference type="PATRIC" id="fig|451.8.peg.437"/>
<accession>A0A098GC99</accession>
<dbReference type="InterPro" id="IPR018509">
    <property type="entry name" value="DHquinase_II_CS"/>
</dbReference>
<sequence>MMKKILVLNGPNLNRLGLREPSVYGSTTLDEVSTMLRNQAKAAGFELYSKQSNSEAELIDMIHQAADEKTDYFIINPAAFTHTSIALRDALAAVSIPFIEVHISNIYAREAFRHHSYFSDLARGVISGLGVRGYTLALQAIIEEFN</sequence>
<dbReference type="NCBIfam" id="NF003805">
    <property type="entry name" value="PRK05395.1-2"/>
    <property type="match status" value="1"/>
</dbReference>
<dbReference type="CDD" id="cd00466">
    <property type="entry name" value="DHQase_II"/>
    <property type="match status" value="1"/>
</dbReference>
<comment type="pathway">
    <text evidence="3 8">Metabolic intermediate biosynthesis; chorismate biosynthesis; chorismate from D-erythrose 4-phosphate and phosphoenolpyruvate: step 3/7.</text>
</comment>
<dbReference type="NCBIfam" id="TIGR01088">
    <property type="entry name" value="aroQ"/>
    <property type="match status" value="1"/>
</dbReference>
<feature type="binding site" evidence="8 10">
    <location>
        <begin position="103"/>
        <end position="104"/>
    </location>
    <ligand>
        <name>substrate</name>
    </ligand>
</feature>
<dbReference type="GO" id="GO:0009423">
    <property type="term" value="P:chorismate biosynthetic process"/>
    <property type="evidence" value="ECO:0007669"/>
    <property type="project" value="UniProtKB-UniRule"/>
</dbReference>
<protein>
    <recommendedName>
        <fullName evidence="6 8">3-dehydroquinate dehydratase</fullName>
        <shortName evidence="8">3-dehydroquinase</shortName>
        <ecNumber evidence="6 8">4.2.1.10</ecNumber>
    </recommendedName>
    <alternativeName>
        <fullName evidence="8">Type II DHQase</fullName>
    </alternativeName>
</protein>
<evidence type="ECO:0000256" key="10">
    <source>
        <dbReference type="PIRSR" id="PIRSR001399-2"/>
    </source>
</evidence>
<dbReference type="Proteomes" id="UP000182998">
    <property type="component" value="Unassembled WGS sequence"/>
</dbReference>
<comment type="function">
    <text evidence="2 8">Catalyzes a trans-dehydration via an enolate intermediate.</text>
</comment>
<dbReference type="PIRSF" id="PIRSF001399">
    <property type="entry name" value="DHquinase_II"/>
    <property type="match status" value="1"/>
</dbReference>
<keyword evidence="8" id="KW-0057">Aromatic amino acid biosynthesis</keyword>
<keyword evidence="7 8" id="KW-0456">Lyase</keyword>
<dbReference type="Pfam" id="PF01220">
    <property type="entry name" value="DHquinase_II"/>
    <property type="match status" value="1"/>
</dbReference>
<dbReference type="AlphaFoldDB" id="A0A098GC99"/>
<dbReference type="NCBIfam" id="NF003806">
    <property type="entry name" value="PRK05395.1-3"/>
    <property type="match status" value="1"/>
</dbReference>
<dbReference type="SUPFAM" id="SSF52304">
    <property type="entry name" value="Type II 3-dehydroquinate dehydratase"/>
    <property type="match status" value="1"/>
</dbReference>
<feature type="binding site" evidence="8 10">
    <location>
        <position position="76"/>
    </location>
    <ligand>
        <name>substrate</name>
    </ligand>
</feature>
<evidence type="ECO:0000256" key="5">
    <source>
        <dbReference type="ARBA" id="ARBA00011193"/>
    </source>
</evidence>
<dbReference type="UniPathway" id="UPA00053">
    <property type="reaction ID" value="UER00086"/>
</dbReference>
<evidence type="ECO:0000256" key="4">
    <source>
        <dbReference type="ARBA" id="ARBA00011037"/>
    </source>
</evidence>
<feature type="binding site" evidence="8 10">
    <location>
        <position position="82"/>
    </location>
    <ligand>
        <name>substrate</name>
    </ligand>
</feature>
<dbReference type="STRING" id="451.B6N58_11400"/>
<evidence type="ECO:0000256" key="6">
    <source>
        <dbReference type="ARBA" id="ARBA00012060"/>
    </source>
</evidence>
<evidence type="ECO:0000313" key="14">
    <source>
        <dbReference type="Proteomes" id="UP000032414"/>
    </source>
</evidence>
<keyword evidence="15" id="KW-1185">Reference proteome</keyword>
<proteinExistence type="inferred from homology"/>